<name>A0A554LG80_9BACT</name>
<gene>
    <name evidence="1" type="ORF">CEN92_174</name>
</gene>
<accession>A0A554LG80</accession>
<organism evidence="1 2">
    <name type="scientific">Candidatus Berkelbacteria bacterium Licking1014_96</name>
    <dbReference type="NCBI Taxonomy" id="2017149"/>
    <lineage>
        <taxon>Bacteria</taxon>
        <taxon>Candidatus Berkelbacteria</taxon>
    </lineage>
</organism>
<dbReference type="Proteomes" id="UP000318296">
    <property type="component" value="Unassembled WGS sequence"/>
</dbReference>
<reference evidence="1 2" key="1">
    <citation type="submission" date="2017-07" db="EMBL/GenBank/DDBJ databases">
        <title>Mechanisms for carbon and nitrogen cycling indicate functional differentiation within the Candidate Phyla Radiation.</title>
        <authorList>
            <person name="Danczak R.E."/>
            <person name="Johnston M.D."/>
            <person name="Kenah C."/>
            <person name="Slattery M."/>
            <person name="Wrighton K.C."/>
            <person name="Wilkins M.J."/>
        </authorList>
    </citation>
    <scope>NUCLEOTIDE SEQUENCE [LARGE SCALE GENOMIC DNA]</scope>
    <source>
        <strain evidence="1">Licking1014_96</strain>
    </source>
</reference>
<dbReference type="EMBL" id="VMGH01000023">
    <property type="protein sequence ID" value="TSC91868.1"/>
    <property type="molecule type" value="Genomic_DNA"/>
</dbReference>
<dbReference type="AlphaFoldDB" id="A0A554LG80"/>
<comment type="caution">
    <text evidence="1">The sequence shown here is derived from an EMBL/GenBank/DDBJ whole genome shotgun (WGS) entry which is preliminary data.</text>
</comment>
<sequence length="308" mass="34663">MSTSITSDRTEGQATQYRRMMEDISRHGTDLALEQVVADSGGWQRVLEHGDELKFAVAQTIVEKTRELSLSNQYANEEVSSNYTYPPEYQLKPFEDQIKAVASIFGLDPTSTLEYAGNLPALPDGAEGWFAIPSVDALAMKHFPEVTDPAEKYCRAVQLVHAKIAASRSFYNYRKGQITPDCLRVPARTVHAFEQIAQTQKGEILIVAAQLGLRHRGRSVRRAREVFVANEFGLGSLFVGAIVLTHPERYVRWEQLHTDCDDEFASDADGDFSNAPYLHWFDGELEFNTYWVGNPNQYYGLVSAFLPQ</sequence>
<evidence type="ECO:0000313" key="1">
    <source>
        <dbReference type="EMBL" id="TSC91868.1"/>
    </source>
</evidence>
<protein>
    <submittedName>
        <fullName evidence="1">Uncharacterized protein</fullName>
    </submittedName>
</protein>
<evidence type="ECO:0000313" key="2">
    <source>
        <dbReference type="Proteomes" id="UP000318296"/>
    </source>
</evidence>
<proteinExistence type="predicted"/>